<gene>
    <name evidence="3" type="primary">khpA</name>
    <name evidence="4" type="ORF">FD50_GL002438</name>
</gene>
<dbReference type="CDD" id="cd22533">
    <property type="entry name" value="KH-II_YlqC-like"/>
    <property type="match status" value="1"/>
</dbReference>
<comment type="similarity">
    <text evidence="3">Belongs to the KhpA RNA-binding protein family.</text>
</comment>
<dbReference type="PANTHER" id="PTHR34654">
    <property type="entry name" value="UPF0109 PROTEIN SCO5592"/>
    <property type="match status" value="1"/>
</dbReference>
<keyword evidence="3" id="KW-0133">Cell shape</keyword>
<keyword evidence="3" id="KW-0143">Chaperone</keyword>
<dbReference type="PANTHER" id="PTHR34654:SF1">
    <property type="entry name" value="RNA-BINDING PROTEIN KHPA"/>
    <property type="match status" value="1"/>
</dbReference>
<proteinExistence type="inferred from homology"/>
<dbReference type="OrthoDB" id="9812389at2"/>
<dbReference type="GO" id="GO:0008360">
    <property type="term" value="P:regulation of cell shape"/>
    <property type="evidence" value="ECO:0007669"/>
    <property type="project" value="UniProtKB-KW"/>
</dbReference>
<dbReference type="Pfam" id="PF13083">
    <property type="entry name" value="KH_KhpA-B"/>
    <property type="match status" value="1"/>
</dbReference>
<keyword evidence="3" id="KW-0961">Cell wall biogenesis/degradation</keyword>
<dbReference type="GeneID" id="98307373"/>
<dbReference type="InterPro" id="IPR009019">
    <property type="entry name" value="KH_sf_prok-type"/>
</dbReference>
<dbReference type="GO" id="GO:0009252">
    <property type="term" value="P:peptidoglycan biosynthetic process"/>
    <property type="evidence" value="ECO:0007669"/>
    <property type="project" value="UniProtKB-UniRule"/>
</dbReference>
<dbReference type="GO" id="GO:0005737">
    <property type="term" value="C:cytoplasm"/>
    <property type="evidence" value="ECO:0007669"/>
    <property type="project" value="UniProtKB-SubCell"/>
</dbReference>
<reference evidence="4 5" key="1">
    <citation type="journal article" date="2015" name="Genome Announc.">
        <title>Expanding the biotechnology potential of lactobacilli through comparative genomics of 213 strains and associated genera.</title>
        <authorList>
            <person name="Sun Z."/>
            <person name="Harris H.M."/>
            <person name="McCann A."/>
            <person name="Guo C."/>
            <person name="Argimon S."/>
            <person name="Zhang W."/>
            <person name="Yang X."/>
            <person name="Jeffery I.B."/>
            <person name="Cooney J.C."/>
            <person name="Kagawa T.F."/>
            <person name="Liu W."/>
            <person name="Song Y."/>
            <person name="Salvetti E."/>
            <person name="Wrobel A."/>
            <person name="Rasinkangas P."/>
            <person name="Parkhill J."/>
            <person name="Rea M.C."/>
            <person name="O'Sullivan O."/>
            <person name="Ritari J."/>
            <person name="Douillard F.P."/>
            <person name="Paul Ross R."/>
            <person name="Yang R."/>
            <person name="Briner A.E."/>
            <person name="Felis G.E."/>
            <person name="de Vos W.M."/>
            <person name="Barrangou R."/>
            <person name="Klaenhammer T.R."/>
            <person name="Caufield P.W."/>
            <person name="Cui Y."/>
            <person name="Zhang H."/>
            <person name="O'Toole P.W."/>
        </authorList>
    </citation>
    <scope>NUCLEOTIDE SEQUENCE [LARGE SCALE GENOMIC DNA]</scope>
    <source>
        <strain evidence="4 5">DSM 16230</strain>
    </source>
</reference>
<comment type="subcellular location">
    <subcellularLocation>
        <location evidence="3">Cytoplasm</location>
    </subcellularLocation>
</comment>
<evidence type="ECO:0000313" key="4">
    <source>
        <dbReference type="EMBL" id="KRL99902.1"/>
    </source>
</evidence>
<comment type="caution">
    <text evidence="4">The sequence shown here is derived from an EMBL/GenBank/DDBJ whole genome shotgun (WGS) entry which is preliminary data.</text>
</comment>
<organism evidence="4 5">
    <name type="scientific">Liquorilactobacillus satsumensis DSM 16230 = JCM 12392</name>
    <dbReference type="NCBI Taxonomy" id="1423801"/>
    <lineage>
        <taxon>Bacteria</taxon>
        <taxon>Bacillati</taxon>
        <taxon>Bacillota</taxon>
        <taxon>Bacilli</taxon>
        <taxon>Lactobacillales</taxon>
        <taxon>Lactobacillaceae</taxon>
        <taxon>Liquorilactobacillus</taxon>
    </lineage>
</organism>
<dbReference type="GO" id="GO:0003723">
    <property type="term" value="F:RNA binding"/>
    <property type="evidence" value="ECO:0007669"/>
    <property type="project" value="UniProtKB-UniRule"/>
</dbReference>
<evidence type="ECO:0000256" key="1">
    <source>
        <dbReference type="ARBA" id="ARBA00022490"/>
    </source>
</evidence>
<dbReference type="PATRIC" id="fig|1423801.4.peg.2497"/>
<dbReference type="GO" id="GO:0071555">
    <property type="term" value="P:cell wall organization"/>
    <property type="evidence" value="ECO:0007669"/>
    <property type="project" value="UniProtKB-KW"/>
</dbReference>
<keyword evidence="1 3" id="KW-0963">Cytoplasm</keyword>
<evidence type="ECO:0000313" key="5">
    <source>
        <dbReference type="Proteomes" id="UP000051166"/>
    </source>
</evidence>
<evidence type="ECO:0000256" key="2">
    <source>
        <dbReference type="ARBA" id="ARBA00022884"/>
    </source>
</evidence>
<dbReference type="RefSeq" id="WP_056959972.1">
    <property type="nucleotide sequence ID" value="NZ_AZFQ01000019.1"/>
</dbReference>
<dbReference type="Gene3D" id="3.30.300.20">
    <property type="match status" value="1"/>
</dbReference>
<protein>
    <recommendedName>
        <fullName evidence="3">RNA-binding protein KhpA</fullName>
    </recommendedName>
    <alternativeName>
        <fullName evidence="3">KH-domain protein A</fullName>
    </alternativeName>
</protein>
<dbReference type="InterPro" id="IPR015946">
    <property type="entry name" value="KH_dom-like_a/b"/>
</dbReference>
<sequence length="82" mass="9152">MTEADVRQLIIAIIKPLVAKPQMISLEVSQGSHFLIFNLSVAPQDLGRVIGRNGRIANALRTLIHNTRLNGKQRVRLIIKNT</sequence>
<keyword evidence="2 3" id="KW-0694">RNA-binding</keyword>
<comment type="function">
    <text evidence="3">A probable RNA chaperone. Forms a complex with KhpB which binds to cellular RNA and controls its expression. Plays a role in peptidoglycan (PG) homeostasis and cell length regulation.</text>
</comment>
<dbReference type="STRING" id="1423801.FD50_GL002438"/>
<name>A0A0R1V316_9LACO</name>
<dbReference type="SUPFAM" id="SSF54814">
    <property type="entry name" value="Prokaryotic type KH domain (KH-domain type II)"/>
    <property type="match status" value="1"/>
</dbReference>
<dbReference type="Proteomes" id="UP000051166">
    <property type="component" value="Unassembled WGS sequence"/>
</dbReference>
<keyword evidence="5" id="KW-1185">Reference proteome</keyword>
<dbReference type="HAMAP" id="MF_00088">
    <property type="entry name" value="KhpA"/>
    <property type="match status" value="1"/>
</dbReference>
<dbReference type="AlphaFoldDB" id="A0A0R1V316"/>
<comment type="subunit">
    <text evidence="3">Forms a complex with KhpB.</text>
</comment>
<evidence type="ECO:0000256" key="3">
    <source>
        <dbReference type="HAMAP-Rule" id="MF_00088"/>
    </source>
</evidence>
<accession>A0A0R1V316</accession>
<dbReference type="EMBL" id="AZFQ01000019">
    <property type="protein sequence ID" value="KRL99902.1"/>
    <property type="molecule type" value="Genomic_DNA"/>
</dbReference>
<dbReference type="InterPro" id="IPR020627">
    <property type="entry name" value="KhpA"/>
</dbReference>